<dbReference type="Proteomes" id="UP000779233">
    <property type="component" value="Unassembled WGS sequence"/>
</dbReference>
<reference evidence="2" key="1">
    <citation type="submission" date="2021-09" db="EMBL/GenBank/DDBJ databases">
        <authorList>
            <consortium name="Pathogen Informatics"/>
        </authorList>
    </citation>
    <scope>NUCLEOTIDE SEQUENCE</scope>
    <source>
        <strain evidence="2">PvW1</strain>
    </source>
</reference>
<dbReference type="VEuPathDB" id="PlasmoDB:PVPAM_030022500"/>
<gene>
    <name evidence="2" type="ORF">PVW1_030025100</name>
</gene>
<evidence type="ECO:0000313" key="2">
    <source>
        <dbReference type="EMBL" id="CAG9483516.1"/>
    </source>
</evidence>
<dbReference type="AlphaFoldDB" id="A0A8S4HFE3"/>
<comment type="caution">
    <text evidence="2">The sequence shown here is derived from an EMBL/GenBank/DDBJ whole genome shotgun (WGS) entry which is preliminary data.</text>
</comment>
<dbReference type="EMBL" id="CAJZCX010000014">
    <property type="protein sequence ID" value="CAG9483516.1"/>
    <property type="molecule type" value="Genomic_DNA"/>
</dbReference>
<feature type="region of interest" description="Disordered" evidence="1">
    <location>
        <begin position="1"/>
        <end position="25"/>
    </location>
</feature>
<feature type="compositionally biased region" description="Basic residues" evidence="1">
    <location>
        <begin position="59"/>
        <end position="93"/>
    </location>
</feature>
<feature type="compositionally biased region" description="Basic and acidic residues" evidence="1">
    <location>
        <begin position="16"/>
        <end position="25"/>
    </location>
</feature>
<proteinExistence type="predicted"/>
<evidence type="ECO:0000256" key="1">
    <source>
        <dbReference type="SAM" id="MobiDB-lite"/>
    </source>
</evidence>
<sequence>MRENCAKKLRGKCAKRGKDDAHHMEGKAYLRASPVGLLHIFTSPDSSNSSPPANGAQHGRQHARQHGRQHGRQHARQHARQYVRLHLRQHARQHSCSEIPCSHGTTGGSAPSTHPHVDANE</sequence>
<accession>A0A8S4HFE3</accession>
<evidence type="ECO:0000313" key="3">
    <source>
        <dbReference type="Proteomes" id="UP000779233"/>
    </source>
</evidence>
<name>A0A8S4HFE3_PLAVI</name>
<feature type="compositionally biased region" description="Low complexity" evidence="1">
    <location>
        <begin position="43"/>
        <end position="52"/>
    </location>
</feature>
<protein>
    <submittedName>
        <fullName evidence="2">(malaria parasite P. vivax) hypothetical protein</fullName>
    </submittedName>
</protein>
<organism evidence="2 3">
    <name type="scientific">Plasmodium vivax</name>
    <name type="common">malaria parasite P. vivax</name>
    <dbReference type="NCBI Taxonomy" id="5855"/>
    <lineage>
        <taxon>Eukaryota</taxon>
        <taxon>Sar</taxon>
        <taxon>Alveolata</taxon>
        <taxon>Apicomplexa</taxon>
        <taxon>Aconoidasida</taxon>
        <taxon>Haemosporida</taxon>
        <taxon>Plasmodiidae</taxon>
        <taxon>Plasmodium</taxon>
        <taxon>Plasmodium (Plasmodium)</taxon>
    </lineage>
</organism>
<feature type="region of interest" description="Disordered" evidence="1">
    <location>
        <begin position="40"/>
        <end position="121"/>
    </location>
</feature>